<feature type="compositionally biased region" description="Basic and acidic residues" evidence="6">
    <location>
        <begin position="36"/>
        <end position="55"/>
    </location>
</feature>
<evidence type="ECO:0000256" key="4">
    <source>
        <dbReference type="ARBA" id="ARBA00023043"/>
    </source>
</evidence>
<feature type="region of interest" description="Disordered" evidence="6">
    <location>
        <begin position="1"/>
        <end position="108"/>
    </location>
</feature>
<evidence type="ECO:0000256" key="2">
    <source>
        <dbReference type="ARBA" id="ARBA00022553"/>
    </source>
</evidence>
<dbReference type="EMBL" id="JAPQKL010000006">
    <property type="protein sequence ID" value="KAJ5123892.1"/>
    <property type="molecule type" value="Genomic_DNA"/>
</dbReference>
<feature type="region of interest" description="Disordered" evidence="6">
    <location>
        <begin position="177"/>
        <end position="225"/>
    </location>
</feature>
<evidence type="ECO:0000313" key="7">
    <source>
        <dbReference type="EMBL" id="KAJ5123892.1"/>
    </source>
</evidence>
<keyword evidence="4" id="KW-0040">ANK repeat</keyword>
<comment type="caution">
    <text evidence="7">The sequence shown here is derived from an EMBL/GenBank/DDBJ whole genome shotgun (WGS) entry which is preliminary data.</text>
</comment>
<proteinExistence type="predicted"/>
<dbReference type="OrthoDB" id="412109at2759"/>
<accession>A0A9W9GM05</accession>
<dbReference type="PANTHER" id="PTHR15263">
    <property type="entry name" value="I-KAPPA-B-LIKE PROTEIN IKBL"/>
    <property type="match status" value="1"/>
</dbReference>
<comment type="subcellular location">
    <subcellularLocation>
        <location evidence="1">Nucleus</location>
    </subcellularLocation>
</comment>
<reference evidence="7" key="1">
    <citation type="submission" date="2022-11" db="EMBL/GenBank/DDBJ databases">
        <authorList>
            <person name="Petersen C."/>
        </authorList>
    </citation>
    <scope>NUCLEOTIDE SEQUENCE</scope>
    <source>
        <strain evidence="7">IBT 22155</strain>
    </source>
</reference>
<dbReference type="Proteomes" id="UP001149079">
    <property type="component" value="Unassembled WGS sequence"/>
</dbReference>
<keyword evidence="8" id="KW-1185">Reference proteome</keyword>
<evidence type="ECO:0000256" key="1">
    <source>
        <dbReference type="ARBA" id="ARBA00004123"/>
    </source>
</evidence>
<dbReference type="GO" id="GO:0043124">
    <property type="term" value="P:negative regulation of canonical NF-kappaB signal transduction"/>
    <property type="evidence" value="ECO:0007669"/>
    <property type="project" value="InterPro"/>
</dbReference>
<name>A0A9W9GM05_9EURO</name>
<keyword evidence="5" id="KW-0539">Nucleus</keyword>
<gene>
    <name evidence="7" type="ORF">N7515_007717</name>
</gene>
<protein>
    <submittedName>
        <fullName evidence="7">Uncharacterized protein</fullName>
    </submittedName>
</protein>
<evidence type="ECO:0000256" key="5">
    <source>
        <dbReference type="ARBA" id="ARBA00023242"/>
    </source>
</evidence>
<keyword evidence="2" id="KW-0597">Phosphoprotein</keyword>
<dbReference type="GeneID" id="81407631"/>
<dbReference type="PANTHER" id="PTHR15263:SF1">
    <property type="entry name" value="NF-KAPPA-B INHIBITOR-LIKE PROTEIN 1"/>
    <property type="match status" value="1"/>
</dbReference>
<evidence type="ECO:0000313" key="8">
    <source>
        <dbReference type="Proteomes" id="UP001149079"/>
    </source>
</evidence>
<dbReference type="RefSeq" id="XP_056518291.1">
    <property type="nucleotide sequence ID" value="XM_056668461.1"/>
</dbReference>
<feature type="compositionally biased region" description="Basic and acidic residues" evidence="6">
    <location>
        <begin position="177"/>
        <end position="219"/>
    </location>
</feature>
<dbReference type="GO" id="GO:0005634">
    <property type="term" value="C:nucleus"/>
    <property type="evidence" value="ECO:0007669"/>
    <property type="project" value="UniProtKB-SubCell"/>
</dbReference>
<organism evidence="7 8">
    <name type="scientific">Penicillium bovifimosum</name>
    <dbReference type="NCBI Taxonomy" id="126998"/>
    <lineage>
        <taxon>Eukaryota</taxon>
        <taxon>Fungi</taxon>
        <taxon>Dikarya</taxon>
        <taxon>Ascomycota</taxon>
        <taxon>Pezizomycotina</taxon>
        <taxon>Eurotiomycetes</taxon>
        <taxon>Eurotiomycetidae</taxon>
        <taxon>Eurotiales</taxon>
        <taxon>Aspergillaceae</taxon>
        <taxon>Penicillium</taxon>
    </lineage>
</organism>
<feature type="compositionally biased region" description="Basic residues" evidence="6">
    <location>
        <begin position="56"/>
        <end position="83"/>
    </location>
</feature>
<keyword evidence="3" id="KW-0677">Repeat</keyword>
<dbReference type="AlphaFoldDB" id="A0A9W9GM05"/>
<evidence type="ECO:0000256" key="3">
    <source>
        <dbReference type="ARBA" id="ARBA00022737"/>
    </source>
</evidence>
<evidence type="ECO:0000256" key="6">
    <source>
        <dbReference type="SAM" id="MobiDB-lite"/>
    </source>
</evidence>
<dbReference type="InterPro" id="IPR038753">
    <property type="entry name" value="NFKBIL1"/>
</dbReference>
<feature type="compositionally biased region" description="Low complexity" evidence="6">
    <location>
        <begin position="13"/>
        <end position="24"/>
    </location>
</feature>
<reference evidence="7" key="2">
    <citation type="journal article" date="2023" name="IMA Fungus">
        <title>Comparative genomic study of the Penicillium genus elucidates a diverse pangenome and 15 lateral gene transfer events.</title>
        <authorList>
            <person name="Petersen C."/>
            <person name="Sorensen T."/>
            <person name="Nielsen M.R."/>
            <person name="Sondergaard T.E."/>
            <person name="Sorensen J.L."/>
            <person name="Fitzpatrick D.A."/>
            <person name="Frisvad J.C."/>
            <person name="Nielsen K.L."/>
        </authorList>
    </citation>
    <scope>NUCLEOTIDE SEQUENCE</scope>
    <source>
        <strain evidence="7">IBT 22155</strain>
    </source>
</reference>
<sequence>MNPDHPPAEQAGPSSTSTSTPASTNDQTKAHTRPFRFKESSSKRPRNKYSEDKHREPHTRHHRKRTSHSRPHTRDSHSKRRRTSKGDSPIPDIPPLSTNDAFRESLFDALGDDEGAQYWEHVYGQPIHNYRVPEVQGPNGELEQMTEEEYVTYVRARMWERTREGMLEAQAKLRAERMQKRKEEEARRRGDERRAFERAMDDSLRRGRERKDKKKDKGWGEGLGGVVGGEGAEGSVKLLRSLLFWPVFSGKRGDVQPGAVEEFMRNAPEEFLATLKSERVRWHPDKIQQRFGSLGIDEVVMRSVTEVFQIVDRLWNEERERK</sequence>